<dbReference type="OrthoDB" id="306690at2759"/>
<name>A0A9N9JPS2_9GLOM</name>
<keyword evidence="3" id="KW-1185">Reference proteome</keyword>
<organism evidence="2 3">
    <name type="scientific">Acaulospora morrowiae</name>
    <dbReference type="NCBI Taxonomy" id="94023"/>
    <lineage>
        <taxon>Eukaryota</taxon>
        <taxon>Fungi</taxon>
        <taxon>Fungi incertae sedis</taxon>
        <taxon>Mucoromycota</taxon>
        <taxon>Glomeromycotina</taxon>
        <taxon>Glomeromycetes</taxon>
        <taxon>Diversisporales</taxon>
        <taxon>Acaulosporaceae</taxon>
        <taxon>Acaulospora</taxon>
    </lineage>
</organism>
<sequence>RTPLPSQNGTPSLQTPLQPMMDPGFIQNAPPNFCYWHPQPILVPQYGTAATPQSYVPASVNRAQPTQTASVGGAAAMMPLDQQQYVEVIWNPVPQHHYASTPAQYYSPNSSGTMALQYQQISQQQFFRNTEDQYQ</sequence>
<evidence type="ECO:0000313" key="2">
    <source>
        <dbReference type="EMBL" id="CAG8790265.1"/>
    </source>
</evidence>
<evidence type="ECO:0000313" key="3">
    <source>
        <dbReference type="Proteomes" id="UP000789342"/>
    </source>
</evidence>
<evidence type="ECO:0000256" key="1">
    <source>
        <dbReference type="SAM" id="MobiDB-lite"/>
    </source>
</evidence>
<feature type="compositionally biased region" description="Polar residues" evidence="1">
    <location>
        <begin position="1"/>
        <end position="17"/>
    </location>
</feature>
<dbReference type="Proteomes" id="UP000789342">
    <property type="component" value="Unassembled WGS sequence"/>
</dbReference>
<dbReference type="EMBL" id="CAJVPV010060712">
    <property type="protein sequence ID" value="CAG8790265.1"/>
    <property type="molecule type" value="Genomic_DNA"/>
</dbReference>
<feature type="region of interest" description="Disordered" evidence="1">
    <location>
        <begin position="1"/>
        <end position="22"/>
    </location>
</feature>
<feature type="non-terminal residue" evidence="2">
    <location>
        <position position="135"/>
    </location>
</feature>
<comment type="caution">
    <text evidence="2">The sequence shown here is derived from an EMBL/GenBank/DDBJ whole genome shotgun (WGS) entry which is preliminary data.</text>
</comment>
<proteinExistence type="predicted"/>
<gene>
    <name evidence="2" type="ORF">AMORRO_LOCUS18078</name>
</gene>
<protein>
    <submittedName>
        <fullName evidence="2">7735_t:CDS:1</fullName>
    </submittedName>
</protein>
<feature type="non-terminal residue" evidence="2">
    <location>
        <position position="1"/>
    </location>
</feature>
<reference evidence="2" key="1">
    <citation type="submission" date="2021-06" db="EMBL/GenBank/DDBJ databases">
        <authorList>
            <person name="Kallberg Y."/>
            <person name="Tangrot J."/>
            <person name="Rosling A."/>
        </authorList>
    </citation>
    <scope>NUCLEOTIDE SEQUENCE</scope>
    <source>
        <strain evidence="2">CL551</strain>
    </source>
</reference>
<dbReference type="AlphaFoldDB" id="A0A9N9JPS2"/>
<accession>A0A9N9JPS2</accession>